<gene>
    <name evidence="1" type="ORF">PDJAM_G00251710</name>
</gene>
<proteinExistence type="predicted"/>
<dbReference type="Proteomes" id="UP000830395">
    <property type="component" value="Chromosome 9"/>
</dbReference>
<feature type="non-terminal residue" evidence="1">
    <location>
        <position position="207"/>
    </location>
</feature>
<evidence type="ECO:0000313" key="2">
    <source>
        <dbReference type="Proteomes" id="UP000830395"/>
    </source>
</evidence>
<comment type="caution">
    <text evidence="1">The sequence shown here is derived from an EMBL/GenBank/DDBJ whole genome shotgun (WGS) entry which is preliminary data.</text>
</comment>
<accession>A0ACC5YJG2</accession>
<sequence length="207" mass="23059">LNAIEITTSSLFLNWTEPRGERAFFKVQWSNDSISLNSTTSNNFFNITDLYPGVNYTILISAVAADNITEGEAIGVSVYTKPDTVRNLTVVNVTTSSILLNWTEAMGKISHYVIQYENFSAPINKSTERTMIDITNLTPGVQYMFKVFAVAADNKTEGNYSCISAYTKPDVAGDLNVIEITTSSLFLNWTEPRGERAFFKVQWSSDS</sequence>
<evidence type="ECO:0000313" key="1">
    <source>
        <dbReference type="EMBL" id="MCJ8735809.1"/>
    </source>
</evidence>
<protein>
    <submittedName>
        <fullName evidence="1">Uncharacterized protein</fullName>
    </submittedName>
</protein>
<dbReference type="EMBL" id="CM040983">
    <property type="protein sequence ID" value="MCJ8735809.1"/>
    <property type="molecule type" value="Genomic_DNA"/>
</dbReference>
<keyword evidence="2" id="KW-1185">Reference proteome</keyword>
<organism evidence="1 2">
    <name type="scientific">Pangasius djambal</name>
    <dbReference type="NCBI Taxonomy" id="1691987"/>
    <lineage>
        <taxon>Eukaryota</taxon>
        <taxon>Metazoa</taxon>
        <taxon>Chordata</taxon>
        <taxon>Craniata</taxon>
        <taxon>Vertebrata</taxon>
        <taxon>Euteleostomi</taxon>
        <taxon>Actinopterygii</taxon>
        <taxon>Neopterygii</taxon>
        <taxon>Teleostei</taxon>
        <taxon>Ostariophysi</taxon>
        <taxon>Siluriformes</taxon>
        <taxon>Pangasiidae</taxon>
        <taxon>Pangasius</taxon>
    </lineage>
</organism>
<reference evidence="1" key="1">
    <citation type="submission" date="2020-02" db="EMBL/GenBank/DDBJ databases">
        <title>Genome sequencing of the panga catfish, Pangasius djambal.</title>
        <authorList>
            <person name="Wen M."/>
            <person name="Zahm M."/>
            <person name="Roques C."/>
            <person name="Cabau C."/>
            <person name="Klopp C."/>
            <person name="Donnadieu C."/>
            <person name="Jouanno E."/>
            <person name="Avarre J.-C."/>
            <person name="Campet M."/>
            <person name="Ha T."/>
            <person name="Dugue R."/>
            <person name="Lampietro C."/>
            <person name="Louis A."/>
            <person name="Herpin A."/>
            <person name="Echchiki A."/>
            <person name="Berthelot C."/>
            <person name="Parey E."/>
            <person name="Roest-Crollius H."/>
            <person name="Braasch I."/>
            <person name="Postlethwait J.H."/>
            <person name="Bobe J."/>
            <person name="Montfort J."/>
            <person name="Bouchez O."/>
            <person name="Begum T."/>
            <person name="Schartl M."/>
            <person name="Gustiano R."/>
            <person name="Guiguen Y."/>
        </authorList>
    </citation>
    <scope>NUCLEOTIDE SEQUENCE</scope>
    <source>
        <strain evidence="1">Pdj_M5554</strain>
    </source>
</reference>
<feature type="non-terminal residue" evidence="1">
    <location>
        <position position="1"/>
    </location>
</feature>
<name>A0ACC5YJG2_9TELE</name>